<evidence type="ECO:0000313" key="3">
    <source>
        <dbReference type="EMBL" id="CAI9725965.1"/>
    </source>
</evidence>
<dbReference type="PANTHER" id="PTHR18952">
    <property type="entry name" value="CARBONIC ANHYDRASE"/>
    <property type="match status" value="1"/>
</dbReference>
<evidence type="ECO:0000259" key="2">
    <source>
        <dbReference type="PROSITE" id="PS51144"/>
    </source>
</evidence>
<dbReference type="AlphaFoldDB" id="A0AA36B115"/>
<dbReference type="InterPro" id="IPR036398">
    <property type="entry name" value="CA_dom_sf"/>
</dbReference>
<keyword evidence="4" id="KW-1185">Reference proteome</keyword>
<dbReference type="GO" id="GO:0006730">
    <property type="term" value="P:one-carbon metabolic process"/>
    <property type="evidence" value="ECO:0007669"/>
    <property type="project" value="TreeGrafter"/>
</dbReference>
<proteinExistence type="inferred from homology"/>
<comment type="similarity">
    <text evidence="1">Belongs to the alpha-carbonic anhydrase family.</text>
</comment>
<evidence type="ECO:0000256" key="1">
    <source>
        <dbReference type="ARBA" id="ARBA00010718"/>
    </source>
</evidence>
<evidence type="ECO:0000313" key="4">
    <source>
        <dbReference type="Proteomes" id="UP001162480"/>
    </source>
</evidence>
<dbReference type="InterPro" id="IPR023561">
    <property type="entry name" value="Carbonic_anhydrase_a-class"/>
</dbReference>
<dbReference type="Proteomes" id="UP001162480">
    <property type="component" value="Chromosome 7"/>
</dbReference>
<dbReference type="Pfam" id="PF00194">
    <property type="entry name" value="Carb_anhydrase"/>
    <property type="match status" value="1"/>
</dbReference>
<gene>
    <name evidence="3" type="ORF">OCTVUL_1B008798</name>
</gene>
<name>A0AA36B115_OCTVU</name>
<feature type="domain" description="Alpha-carbonic anhydrase" evidence="2">
    <location>
        <begin position="1"/>
        <end position="238"/>
    </location>
</feature>
<dbReference type="GO" id="GO:0008270">
    <property type="term" value="F:zinc ion binding"/>
    <property type="evidence" value="ECO:0007669"/>
    <property type="project" value="InterPro"/>
</dbReference>
<dbReference type="EMBL" id="OX597820">
    <property type="protein sequence ID" value="CAI9725965.1"/>
    <property type="molecule type" value="Genomic_DNA"/>
</dbReference>
<organism evidence="3 4">
    <name type="scientific">Octopus vulgaris</name>
    <name type="common">Common octopus</name>
    <dbReference type="NCBI Taxonomy" id="6645"/>
    <lineage>
        <taxon>Eukaryota</taxon>
        <taxon>Metazoa</taxon>
        <taxon>Spiralia</taxon>
        <taxon>Lophotrochozoa</taxon>
        <taxon>Mollusca</taxon>
        <taxon>Cephalopoda</taxon>
        <taxon>Coleoidea</taxon>
        <taxon>Octopodiformes</taxon>
        <taxon>Octopoda</taxon>
        <taxon>Incirrata</taxon>
        <taxon>Octopodidae</taxon>
        <taxon>Octopus</taxon>
    </lineage>
</organism>
<dbReference type="PANTHER" id="PTHR18952:SF208">
    <property type="entry name" value="CARBONIC ANHYDRASE XA-RELATED"/>
    <property type="match status" value="1"/>
</dbReference>
<dbReference type="PROSITE" id="PS51144">
    <property type="entry name" value="ALPHA_CA_2"/>
    <property type="match status" value="1"/>
</dbReference>
<dbReference type="SUPFAM" id="SSF51069">
    <property type="entry name" value="Carbonic anhydrase"/>
    <property type="match status" value="1"/>
</dbReference>
<dbReference type="Gene3D" id="3.10.200.10">
    <property type="entry name" value="Alpha carbonic anhydrase"/>
    <property type="match status" value="1"/>
</dbReference>
<reference evidence="3" key="1">
    <citation type="submission" date="2023-08" db="EMBL/GenBank/DDBJ databases">
        <authorList>
            <person name="Alioto T."/>
            <person name="Alioto T."/>
            <person name="Gomez Garrido J."/>
        </authorList>
    </citation>
    <scope>NUCLEOTIDE SEQUENCE</scope>
</reference>
<sequence>MHSTFKPYLYWKQYSVDPFGKCELADIQLLSGTLRNVGHGIVMDINTTNADVVNISEGPLSYVYRAYEIKLRYANNDSKGSEHTINGNHFVGEIQIMAYNVDLYPTPKNASQRVKGMAILTAFLELSDQRNKALTPIIESMKNVHEHRGHKATIHHLSLDELIPKTDLFITYEGSLTEPGCHETVTWIIFNRPIYVSRDQLMTLRTIYTKNKHRPLHSIQTNSRPIMAINHRVIRTNINFPKPTNLCTMDKKTKFRVNPLYEDRV</sequence>
<dbReference type="SMART" id="SM01057">
    <property type="entry name" value="Carb_anhydrase"/>
    <property type="match status" value="1"/>
</dbReference>
<protein>
    <recommendedName>
        <fullName evidence="2">Alpha-carbonic anhydrase domain-containing protein</fullName>
    </recommendedName>
</protein>
<dbReference type="InterPro" id="IPR001148">
    <property type="entry name" value="CA_dom"/>
</dbReference>
<accession>A0AA36B115</accession>
<dbReference type="GO" id="GO:0004089">
    <property type="term" value="F:carbonate dehydratase activity"/>
    <property type="evidence" value="ECO:0007669"/>
    <property type="project" value="InterPro"/>
</dbReference>